<organism evidence="2 3">
    <name type="scientific">Xenopus laevis</name>
    <name type="common">African clawed frog</name>
    <dbReference type="NCBI Taxonomy" id="8355"/>
    <lineage>
        <taxon>Eukaryota</taxon>
        <taxon>Metazoa</taxon>
        <taxon>Chordata</taxon>
        <taxon>Craniata</taxon>
        <taxon>Vertebrata</taxon>
        <taxon>Euteleostomi</taxon>
        <taxon>Amphibia</taxon>
        <taxon>Batrachia</taxon>
        <taxon>Anura</taxon>
        <taxon>Pipoidea</taxon>
        <taxon>Pipidae</taxon>
        <taxon>Xenopodinae</taxon>
        <taxon>Xenopus</taxon>
        <taxon>Xenopus</taxon>
    </lineage>
</organism>
<protein>
    <submittedName>
        <fullName evidence="2">Uncharacterized protein</fullName>
    </submittedName>
</protein>
<feature type="region of interest" description="Disordered" evidence="1">
    <location>
        <begin position="158"/>
        <end position="177"/>
    </location>
</feature>
<evidence type="ECO:0000313" key="2">
    <source>
        <dbReference type="EMBL" id="OCT81273.1"/>
    </source>
</evidence>
<gene>
    <name evidence="2" type="ORF">XELAEV_18028090mg</name>
</gene>
<name>A0A974HKL9_XENLA</name>
<dbReference type="Proteomes" id="UP000694892">
    <property type="component" value="Chromosome 5L"/>
</dbReference>
<evidence type="ECO:0000256" key="1">
    <source>
        <dbReference type="SAM" id="MobiDB-lite"/>
    </source>
</evidence>
<accession>A0A974HKL9</accession>
<dbReference type="EMBL" id="CM004474">
    <property type="protein sequence ID" value="OCT81273.1"/>
    <property type="molecule type" value="Genomic_DNA"/>
</dbReference>
<sequence>METATLKQELANVWDTLEDIEERTTHIGADTLVNVKTLQKHDQAILNSRRHTEDLENRSRRYSAEYRTESWIRCIPSCNIRIRGVPQSVTDEELKALVIKLFSEVLDDPGSPPINRRLLKPLTATLRDRNISYKWGFPFALVAQKGEWRIYILGASEDTSSAPTTPRPRRDFSPSRP</sequence>
<dbReference type="AlphaFoldDB" id="A0A974HKL9"/>
<evidence type="ECO:0000313" key="3">
    <source>
        <dbReference type="Proteomes" id="UP000694892"/>
    </source>
</evidence>
<feature type="compositionally biased region" description="Basic and acidic residues" evidence="1">
    <location>
        <begin position="168"/>
        <end position="177"/>
    </location>
</feature>
<reference evidence="3" key="1">
    <citation type="journal article" date="2016" name="Nature">
        <title>Genome evolution in the allotetraploid frog Xenopus laevis.</title>
        <authorList>
            <person name="Session A.M."/>
            <person name="Uno Y."/>
            <person name="Kwon T."/>
            <person name="Chapman J.A."/>
            <person name="Toyoda A."/>
            <person name="Takahashi S."/>
            <person name="Fukui A."/>
            <person name="Hikosaka A."/>
            <person name="Suzuki A."/>
            <person name="Kondo M."/>
            <person name="van Heeringen S.J."/>
            <person name="Quigley I."/>
            <person name="Heinz S."/>
            <person name="Ogino H."/>
            <person name="Ochi H."/>
            <person name="Hellsten U."/>
            <person name="Lyons J.B."/>
            <person name="Simakov O."/>
            <person name="Putnam N."/>
            <person name="Stites J."/>
            <person name="Kuroki Y."/>
            <person name="Tanaka T."/>
            <person name="Michiue T."/>
            <person name="Watanabe M."/>
            <person name="Bogdanovic O."/>
            <person name="Lister R."/>
            <person name="Georgiou G."/>
            <person name="Paranjpe S.S."/>
            <person name="van Kruijsbergen I."/>
            <person name="Shu S."/>
            <person name="Carlson J."/>
            <person name="Kinoshita T."/>
            <person name="Ohta Y."/>
            <person name="Mawaribuchi S."/>
            <person name="Jenkins J."/>
            <person name="Grimwood J."/>
            <person name="Schmutz J."/>
            <person name="Mitros T."/>
            <person name="Mozaffari S.V."/>
            <person name="Suzuki Y."/>
            <person name="Haramoto Y."/>
            <person name="Yamamoto T.S."/>
            <person name="Takagi C."/>
            <person name="Heald R."/>
            <person name="Miller K."/>
            <person name="Haudenschild C."/>
            <person name="Kitzman J."/>
            <person name="Nakayama T."/>
            <person name="Izutsu Y."/>
            <person name="Robert J."/>
            <person name="Fortriede J."/>
            <person name="Burns K."/>
            <person name="Lotay V."/>
            <person name="Karimi K."/>
            <person name="Yasuoka Y."/>
            <person name="Dichmann D.S."/>
            <person name="Flajnik M.F."/>
            <person name="Houston D.W."/>
            <person name="Shendure J."/>
            <person name="DuPasquier L."/>
            <person name="Vize P.D."/>
            <person name="Zorn A.M."/>
            <person name="Ito M."/>
            <person name="Marcotte E.M."/>
            <person name="Wallingford J.B."/>
            <person name="Ito Y."/>
            <person name="Asashima M."/>
            <person name="Ueno N."/>
            <person name="Matsuda Y."/>
            <person name="Veenstra G.J."/>
            <person name="Fujiyama A."/>
            <person name="Harland R.M."/>
            <person name="Taira M."/>
            <person name="Rokhsar D.S."/>
        </authorList>
    </citation>
    <scope>NUCLEOTIDE SEQUENCE [LARGE SCALE GENOMIC DNA]</scope>
    <source>
        <strain evidence="3">J</strain>
    </source>
</reference>
<proteinExistence type="predicted"/>